<reference evidence="14 15" key="1">
    <citation type="submission" date="2013-05" db="EMBL/GenBank/DDBJ databases">
        <title>Draft genome of the parasitic nematode Anyclostoma ceylanicum.</title>
        <authorList>
            <person name="Mitreva M."/>
        </authorList>
    </citation>
    <scope>NUCLEOTIDE SEQUENCE [LARGE SCALE GENOMIC DNA]</scope>
</reference>
<dbReference type="PANTHER" id="PTHR11081">
    <property type="entry name" value="FLAP ENDONUCLEASE FAMILY MEMBER"/>
    <property type="match status" value="1"/>
</dbReference>
<dbReference type="SMART" id="SM00484">
    <property type="entry name" value="XPGI"/>
    <property type="match status" value="1"/>
</dbReference>
<evidence type="ECO:0000313" key="14">
    <source>
        <dbReference type="EMBL" id="EPB76525.1"/>
    </source>
</evidence>
<evidence type="ECO:0000313" key="15">
    <source>
        <dbReference type="Proteomes" id="UP000054495"/>
    </source>
</evidence>
<evidence type="ECO:0000256" key="8">
    <source>
        <dbReference type="ARBA" id="ARBA00023204"/>
    </source>
</evidence>
<evidence type="ECO:0000259" key="12">
    <source>
        <dbReference type="SMART" id="SM00484"/>
    </source>
</evidence>
<evidence type="ECO:0000256" key="3">
    <source>
        <dbReference type="ARBA" id="ARBA00022759"/>
    </source>
</evidence>
<dbReference type="GO" id="GO:0005634">
    <property type="term" value="C:nucleus"/>
    <property type="evidence" value="ECO:0007669"/>
    <property type="project" value="UniProtKB-SubCell"/>
</dbReference>
<proteinExistence type="inferred from homology"/>
<dbReference type="SUPFAM" id="SSF88723">
    <property type="entry name" value="PIN domain-like"/>
    <property type="match status" value="1"/>
</dbReference>
<dbReference type="GO" id="GO:0006310">
    <property type="term" value="P:DNA recombination"/>
    <property type="evidence" value="ECO:0007669"/>
    <property type="project" value="TreeGrafter"/>
</dbReference>
<feature type="compositionally biased region" description="Basic and acidic residues" evidence="11">
    <location>
        <begin position="250"/>
        <end position="259"/>
    </location>
</feature>
<dbReference type="GO" id="GO:0035312">
    <property type="term" value="F:5'-3' DNA exonuclease activity"/>
    <property type="evidence" value="ECO:0007669"/>
    <property type="project" value="UniProtKB-UniRule"/>
</dbReference>
<dbReference type="SUPFAM" id="SSF47807">
    <property type="entry name" value="5' to 3' exonuclease, C-terminal subdomain"/>
    <property type="match status" value="1"/>
</dbReference>
<dbReference type="InterPro" id="IPR029060">
    <property type="entry name" value="PIN-like_dom_sf"/>
</dbReference>
<evidence type="ECO:0000256" key="1">
    <source>
        <dbReference type="ARBA" id="ARBA00004123"/>
    </source>
</evidence>
<dbReference type="PRINTS" id="PR00853">
    <property type="entry name" value="XPGRADSUPER"/>
</dbReference>
<evidence type="ECO:0000256" key="6">
    <source>
        <dbReference type="ARBA" id="ARBA00022839"/>
    </source>
</evidence>
<dbReference type="InterPro" id="IPR044752">
    <property type="entry name" value="PIN-like_EXO1"/>
</dbReference>
<keyword evidence="2 10" id="KW-0540">Nuclease</keyword>
<dbReference type="EC" id="3.1.-.-" evidence="10"/>
<feature type="region of interest" description="Disordered" evidence="11">
    <location>
        <begin position="386"/>
        <end position="426"/>
    </location>
</feature>
<dbReference type="PANTHER" id="PTHR11081:SF8">
    <property type="entry name" value="EXONUCLEASE 1"/>
    <property type="match status" value="1"/>
</dbReference>
<dbReference type="InterPro" id="IPR006084">
    <property type="entry name" value="XPG/Rad2"/>
</dbReference>
<comment type="function">
    <text evidence="10">5'-&gt;3' double-stranded DNA exonuclease which may also possess a cryptic 3'-&gt;5' double-stranded DNA exonuclease activity. Functions in DNA mismatch repair.</text>
</comment>
<evidence type="ECO:0000256" key="4">
    <source>
        <dbReference type="ARBA" id="ARBA00022763"/>
    </source>
</evidence>
<dbReference type="AlphaFoldDB" id="A0A0D6LWT9"/>
<keyword evidence="6 10" id="KW-0269">Exonuclease</keyword>
<evidence type="ECO:0000256" key="10">
    <source>
        <dbReference type="RuleBase" id="RU910737"/>
    </source>
</evidence>
<dbReference type="SMART" id="SM00485">
    <property type="entry name" value="XPGN"/>
    <property type="match status" value="1"/>
</dbReference>
<feature type="region of interest" description="Disordered" evidence="11">
    <location>
        <begin position="244"/>
        <end position="273"/>
    </location>
</feature>
<dbReference type="Gene3D" id="3.40.50.1010">
    <property type="entry name" value="5'-nuclease"/>
    <property type="match status" value="1"/>
</dbReference>
<evidence type="ECO:0000256" key="9">
    <source>
        <dbReference type="ARBA" id="ARBA00023242"/>
    </source>
</evidence>
<comment type="subcellular location">
    <subcellularLocation>
        <location evidence="1 10">Nucleus</location>
    </subcellularLocation>
</comment>
<dbReference type="Proteomes" id="UP000054495">
    <property type="component" value="Unassembled WGS sequence"/>
</dbReference>
<dbReference type="Pfam" id="PF00752">
    <property type="entry name" value="XPG_N"/>
    <property type="match status" value="1"/>
</dbReference>
<name>A0A0D6LWT9_9BILA</name>
<dbReference type="FunFam" id="3.40.50.1010:FF:000111">
    <property type="entry name" value="Exonuclease 1"/>
    <property type="match status" value="1"/>
</dbReference>
<feature type="domain" description="XPG-I" evidence="12">
    <location>
        <begin position="129"/>
        <end position="201"/>
    </location>
</feature>
<dbReference type="GO" id="GO:0046872">
    <property type="term" value="F:metal ion binding"/>
    <property type="evidence" value="ECO:0007669"/>
    <property type="project" value="UniProtKB-UniRule"/>
</dbReference>
<dbReference type="GO" id="GO:0006298">
    <property type="term" value="P:mismatch repair"/>
    <property type="evidence" value="ECO:0007669"/>
    <property type="project" value="TreeGrafter"/>
</dbReference>
<keyword evidence="9 10" id="KW-0539">Nucleus</keyword>
<keyword evidence="10" id="KW-0479">Metal-binding</keyword>
<dbReference type="GO" id="GO:0017108">
    <property type="term" value="F:5'-flap endonuclease activity"/>
    <property type="evidence" value="ECO:0007669"/>
    <property type="project" value="TreeGrafter"/>
</dbReference>
<keyword evidence="8 10" id="KW-0234">DNA repair</keyword>
<evidence type="ECO:0000256" key="7">
    <source>
        <dbReference type="ARBA" id="ARBA00023125"/>
    </source>
</evidence>
<keyword evidence="10" id="KW-0267">Excision nuclease</keyword>
<evidence type="ECO:0000256" key="5">
    <source>
        <dbReference type="ARBA" id="ARBA00022801"/>
    </source>
</evidence>
<dbReference type="InterPro" id="IPR006085">
    <property type="entry name" value="XPG_DNA_repair_N"/>
</dbReference>
<keyword evidence="10" id="KW-0460">Magnesium</keyword>
<accession>A0A0D6LWT9</accession>
<evidence type="ECO:0000259" key="13">
    <source>
        <dbReference type="SMART" id="SM00485"/>
    </source>
</evidence>
<keyword evidence="4 10" id="KW-0227">DNA damage</keyword>
<keyword evidence="10" id="KW-0228">DNA excision</keyword>
<gene>
    <name evidence="14" type="ORF">ANCCEY_04425</name>
</gene>
<dbReference type="EMBL" id="KE124862">
    <property type="protein sequence ID" value="EPB76525.1"/>
    <property type="molecule type" value="Genomic_DNA"/>
</dbReference>
<organism evidence="14 15">
    <name type="scientific">Ancylostoma ceylanicum</name>
    <dbReference type="NCBI Taxonomy" id="53326"/>
    <lineage>
        <taxon>Eukaryota</taxon>
        <taxon>Metazoa</taxon>
        <taxon>Ecdysozoa</taxon>
        <taxon>Nematoda</taxon>
        <taxon>Chromadorea</taxon>
        <taxon>Rhabditida</taxon>
        <taxon>Rhabditina</taxon>
        <taxon>Rhabditomorpha</taxon>
        <taxon>Strongyloidea</taxon>
        <taxon>Ancylostomatidae</taxon>
        <taxon>Ancylostomatinae</taxon>
        <taxon>Ancylostoma</taxon>
    </lineage>
</organism>
<dbReference type="InterPro" id="IPR036279">
    <property type="entry name" value="5-3_exonuclease_C_sf"/>
</dbReference>
<dbReference type="CDD" id="cd09857">
    <property type="entry name" value="PIN_EXO1"/>
    <property type="match status" value="1"/>
</dbReference>
<evidence type="ECO:0000256" key="11">
    <source>
        <dbReference type="SAM" id="MobiDB-lite"/>
    </source>
</evidence>
<evidence type="ECO:0000256" key="2">
    <source>
        <dbReference type="ARBA" id="ARBA00022722"/>
    </source>
</evidence>
<dbReference type="Gene3D" id="1.10.150.20">
    <property type="entry name" value="5' to 3' exonuclease, C-terminal subdomain"/>
    <property type="match status" value="1"/>
</dbReference>
<sequence length="659" mass="73249">MSPVNEGNVSEFAGCSVAVDVSCLLHRGLFGCMESVAQGKKTTFYIHYVSKHIKALLDLGCHVVMVFDGRPLPAKKNTNDERRQRRAENVKAAELLLSEGKINEAVDKFKRATSITPEVVESTIEHFRTYKNVDVLVSPYESDAQLAFLVNEGLADVVVTEDSDLIAFGCEKAGLPGIGLNKALSFFSKTSRTDLKTLLPRIPNYLNMSKLTVSKEFIEEFIRAENTFIHQVIFDPRQRCQRPLTPYPCPRKEDQKGSDENDDDFVTSDEKKQTSEFSYAGEVLSSNLAVRLALGNQIEKSVITDKFFLPSPVPEWSVWSDRFESCGKRKRRLEEERKREEKKCGSAFRFDSPSKKRMKLDTSAAIEFIDLEPEIVLDVAAPKAKEKEQKQSLEKQTSQSEDAPNKRAQENGITPPTRPKSLKNQADCSWSVDEVMKMYGSQESTYTTRTSITETTAAANSQPAVLTAATITTVTASTGLGRSAYFVRRSASCANPFRKPVLKPTSIAPKSDAKEEVQESTKAATTVEEEKPEPSAATIIKPVGCRPPGLRATAVVSDLIQICSAPEFLDEKSAKNNRRQAESNHHEILRMIPQATRGPELPVVPLSGEFPRPKSSRSAWITKARPTTSFGLPLLREIIVSVMSIVATPFACNNWLWRT</sequence>
<comment type="similarity">
    <text evidence="10">Belongs to the XPG/RAD2 endonuclease family. EXO1 subfamily.</text>
</comment>
<keyword evidence="15" id="KW-1185">Reference proteome</keyword>
<protein>
    <recommendedName>
        <fullName evidence="10">Exonuclease 1</fullName>
        <ecNumber evidence="10">3.1.-.-</ecNumber>
    </recommendedName>
</protein>
<keyword evidence="5 10" id="KW-0378">Hydrolase</keyword>
<feature type="region of interest" description="Disordered" evidence="11">
    <location>
        <begin position="504"/>
        <end position="535"/>
    </location>
</feature>
<feature type="domain" description="XPG N-terminal" evidence="13">
    <location>
        <begin position="1"/>
        <end position="89"/>
    </location>
</feature>
<dbReference type="InterPro" id="IPR006086">
    <property type="entry name" value="XPG-I_dom"/>
</dbReference>
<comment type="cofactor">
    <cofactor evidence="10">
        <name>Mg(2+)</name>
        <dbReference type="ChEBI" id="CHEBI:18420"/>
    </cofactor>
    <text evidence="10">Binds 2 magnesium ions per subunit. They probably participate in the reaction catalyzed by the enzyme. May bind an additional third magnesium ion after substrate binding.</text>
</comment>
<keyword evidence="7 10" id="KW-0238">DNA-binding</keyword>
<dbReference type="GO" id="GO:0003677">
    <property type="term" value="F:DNA binding"/>
    <property type="evidence" value="ECO:0007669"/>
    <property type="project" value="UniProtKB-UniRule"/>
</dbReference>
<keyword evidence="3" id="KW-0255">Endonuclease</keyword>
<dbReference type="Pfam" id="PF00867">
    <property type="entry name" value="XPG_I"/>
    <property type="match status" value="1"/>
</dbReference>